<dbReference type="SUPFAM" id="SSF55846">
    <property type="entry name" value="N-acetylmuramoyl-L-alanine amidase-like"/>
    <property type="match status" value="1"/>
</dbReference>
<evidence type="ECO:0000256" key="1">
    <source>
        <dbReference type="ARBA" id="ARBA00007553"/>
    </source>
</evidence>
<evidence type="ECO:0000256" key="3">
    <source>
        <dbReference type="SAM" id="SignalP"/>
    </source>
</evidence>
<dbReference type="Proteomes" id="UP001374579">
    <property type="component" value="Unassembled WGS sequence"/>
</dbReference>
<feature type="domain" description="N-acetylmuramoyl-L-alanine amidase" evidence="4">
    <location>
        <begin position="127"/>
        <end position="265"/>
    </location>
</feature>
<dbReference type="GO" id="GO:0008270">
    <property type="term" value="F:zinc ion binding"/>
    <property type="evidence" value="ECO:0007669"/>
    <property type="project" value="InterPro"/>
</dbReference>
<dbReference type="Gene3D" id="3.40.80.10">
    <property type="entry name" value="Peptidoglycan recognition protein-like"/>
    <property type="match status" value="1"/>
</dbReference>
<evidence type="ECO:0000259" key="5">
    <source>
        <dbReference type="SMART" id="SM00701"/>
    </source>
</evidence>
<keyword evidence="7" id="KW-1185">Reference proteome</keyword>
<dbReference type="Gene3D" id="2.30.30.40">
    <property type="entry name" value="SH3 Domains"/>
    <property type="match status" value="1"/>
</dbReference>
<dbReference type="GO" id="GO:0009253">
    <property type="term" value="P:peptidoglycan catabolic process"/>
    <property type="evidence" value="ECO:0007669"/>
    <property type="project" value="InterPro"/>
</dbReference>
<dbReference type="GO" id="GO:0008745">
    <property type="term" value="F:N-acetylmuramoyl-L-alanine amidase activity"/>
    <property type="evidence" value="ECO:0007669"/>
    <property type="project" value="InterPro"/>
</dbReference>
<feature type="chain" id="PRO_5042873305" evidence="3">
    <location>
        <begin position="25"/>
        <end position="287"/>
    </location>
</feature>
<accession>A0AAN9BSF0</accession>
<keyword evidence="2" id="KW-0391">Immunity</keyword>
<evidence type="ECO:0000313" key="6">
    <source>
        <dbReference type="EMBL" id="KAK7110406.1"/>
    </source>
</evidence>
<evidence type="ECO:0000313" key="7">
    <source>
        <dbReference type="Proteomes" id="UP001374579"/>
    </source>
</evidence>
<name>A0AAN9BSF0_9CAEN</name>
<comment type="caution">
    <text evidence="6">The sequence shown here is derived from an EMBL/GenBank/DDBJ whole genome shotgun (WGS) entry which is preliminary data.</text>
</comment>
<evidence type="ECO:0000259" key="4">
    <source>
        <dbReference type="SMART" id="SM00644"/>
    </source>
</evidence>
<dbReference type="CDD" id="cd06583">
    <property type="entry name" value="PGRP"/>
    <property type="match status" value="1"/>
</dbReference>
<evidence type="ECO:0000256" key="2">
    <source>
        <dbReference type="ARBA" id="ARBA00022859"/>
    </source>
</evidence>
<dbReference type="SMART" id="SM00644">
    <property type="entry name" value="Ami_2"/>
    <property type="match status" value="1"/>
</dbReference>
<comment type="similarity">
    <text evidence="1">Belongs to the N-acetylmuramoyl-L-alanine amidase 2 family.</text>
</comment>
<dbReference type="PANTHER" id="PTHR11022:SF41">
    <property type="entry name" value="PEPTIDOGLYCAN-RECOGNITION PROTEIN LC-RELATED"/>
    <property type="match status" value="1"/>
</dbReference>
<dbReference type="InterPro" id="IPR036505">
    <property type="entry name" value="Amidase/PGRP_sf"/>
</dbReference>
<dbReference type="SMART" id="SM00701">
    <property type="entry name" value="PGRP"/>
    <property type="match status" value="1"/>
</dbReference>
<sequence length="287" mass="30890">MKGQVYVSLGVVLLILSTSRHVEAAQCACATVAVHARSGAGTNHNTVHTMYPGECLTYHGDSVHAGDYTWYHLDYNGKSVWAASKWLTTKTCGGSTHTGGGGATSTDHVQLPGCPRIVRRADWGARAPKHHTGDMAAAPIYVFIHHSGAGAECFDQHSCSQKVRVAQDWYMDGHGWSDLGYNFMVGEDGNAYEVRGWTEIGAHTLNYNHNGIAICVIGDFTNKVPNTAALNTVKQLIQCGLSNGKISPSYTLKGHRDVGTTACPGTAFYNLIHSWPHYASGTNHYAG</sequence>
<dbReference type="FunFam" id="3.40.80.10:FF:000001">
    <property type="entry name" value="Peptidoglycan recognition protein 1"/>
    <property type="match status" value="1"/>
</dbReference>
<dbReference type="Pfam" id="PF01510">
    <property type="entry name" value="Amidase_2"/>
    <property type="match status" value="1"/>
</dbReference>
<protein>
    <submittedName>
        <fullName evidence="6">Uncharacterized protein</fullName>
    </submittedName>
</protein>
<dbReference type="InterPro" id="IPR006619">
    <property type="entry name" value="PGRP_domain_met/bac"/>
</dbReference>
<dbReference type="PANTHER" id="PTHR11022">
    <property type="entry name" value="PEPTIDOGLYCAN RECOGNITION PROTEIN"/>
    <property type="match status" value="1"/>
</dbReference>
<reference evidence="6 7" key="1">
    <citation type="submission" date="2024-02" db="EMBL/GenBank/DDBJ databases">
        <title>Chromosome-scale genome assembly of the rough periwinkle Littorina saxatilis.</title>
        <authorList>
            <person name="De Jode A."/>
            <person name="Faria R."/>
            <person name="Formenti G."/>
            <person name="Sims Y."/>
            <person name="Smith T.P."/>
            <person name="Tracey A."/>
            <person name="Wood J.M.D."/>
            <person name="Zagrodzka Z.B."/>
            <person name="Johannesson K."/>
            <person name="Butlin R.K."/>
            <person name="Leder E.H."/>
        </authorList>
    </citation>
    <scope>NUCLEOTIDE SEQUENCE [LARGE SCALE GENOMIC DNA]</scope>
    <source>
        <strain evidence="6">Snail1</strain>
        <tissue evidence="6">Muscle</tissue>
    </source>
</reference>
<feature type="signal peptide" evidence="3">
    <location>
        <begin position="1"/>
        <end position="24"/>
    </location>
</feature>
<gene>
    <name evidence="6" type="ORF">V1264_014289</name>
</gene>
<dbReference type="GO" id="GO:0002376">
    <property type="term" value="P:immune system process"/>
    <property type="evidence" value="ECO:0007669"/>
    <property type="project" value="UniProtKB-KW"/>
</dbReference>
<dbReference type="InterPro" id="IPR015510">
    <property type="entry name" value="PGRP"/>
</dbReference>
<keyword evidence="3" id="KW-0732">Signal</keyword>
<organism evidence="6 7">
    <name type="scientific">Littorina saxatilis</name>
    <dbReference type="NCBI Taxonomy" id="31220"/>
    <lineage>
        <taxon>Eukaryota</taxon>
        <taxon>Metazoa</taxon>
        <taxon>Spiralia</taxon>
        <taxon>Lophotrochozoa</taxon>
        <taxon>Mollusca</taxon>
        <taxon>Gastropoda</taxon>
        <taxon>Caenogastropoda</taxon>
        <taxon>Littorinimorpha</taxon>
        <taxon>Littorinoidea</taxon>
        <taxon>Littorinidae</taxon>
        <taxon>Littorina</taxon>
    </lineage>
</organism>
<dbReference type="EMBL" id="JBAMIC010000003">
    <property type="protein sequence ID" value="KAK7110406.1"/>
    <property type="molecule type" value="Genomic_DNA"/>
</dbReference>
<dbReference type="InterPro" id="IPR002502">
    <property type="entry name" value="Amidase_domain"/>
</dbReference>
<feature type="domain" description="Peptidoglycan recognition protein family" evidence="5">
    <location>
        <begin position="115"/>
        <end position="259"/>
    </location>
</feature>
<dbReference type="AlphaFoldDB" id="A0AAN9BSF0"/>
<proteinExistence type="inferred from homology"/>